<organism evidence="6 7">
    <name type="scientific">Streptomonospora litoralis</name>
    <dbReference type="NCBI Taxonomy" id="2498135"/>
    <lineage>
        <taxon>Bacteria</taxon>
        <taxon>Bacillati</taxon>
        <taxon>Actinomycetota</taxon>
        <taxon>Actinomycetes</taxon>
        <taxon>Streptosporangiales</taxon>
        <taxon>Nocardiopsidaceae</taxon>
        <taxon>Streptomonospora</taxon>
    </lineage>
</organism>
<keyword evidence="3" id="KW-0804">Transcription</keyword>
<keyword evidence="1" id="KW-0805">Transcription regulation</keyword>
<name>A0A4P6Q324_9ACTN</name>
<dbReference type="GO" id="GO:0000976">
    <property type="term" value="F:transcription cis-regulatory region binding"/>
    <property type="evidence" value="ECO:0007669"/>
    <property type="project" value="TreeGrafter"/>
</dbReference>
<evidence type="ECO:0000313" key="7">
    <source>
        <dbReference type="Proteomes" id="UP000292235"/>
    </source>
</evidence>
<dbReference type="AlphaFoldDB" id="A0A4P6Q324"/>
<evidence type="ECO:0000256" key="4">
    <source>
        <dbReference type="PROSITE-ProRule" id="PRU00335"/>
    </source>
</evidence>
<sequence>MPRAGLTPAAVTEEAARICDEQGYDRLSLAAVAKRLGVAVPSLYKHVGGLEALRREVGMAAAADFARVLGDAAIGRAGADALRRVLHAYRDYASTRPGRYAALQRAPRSEVDEEAAAVFSRSMEVLVPVVQGFGLADDVLVDAIRTLRSTVHGFVDLETRRGFGLPQSIDRSFEVLVESLVRTLRDWPASADSADVGDPAEG</sequence>
<proteinExistence type="predicted"/>
<dbReference type="InterPro" id="IPR036271">
    <property type="entry name" value="Tet_transcr_reg_TetR-rel_C_sf"/>
</dbReference>
<dbReference type="Gene3D" id="1.10.10.60">
    <property type="entry name" value="Homeodomain-like"/>
    <property type="match status" value="1"/>
</dbReference>
<dbReference type="InterPro" id="IPR025996">
    <property type="entry name" value="MT1864/Rv1816-like_C"/>
</dbReference>
<dbReference type="InterPro" id="IPR050109">
    <property type="entry name" value="HTH-type_TetR-like_transc_reg"/>
</dbReference>
<dbReference type="Pfam" id="PF13305">
    <property type="entry name" value="TetR_C_33"/>
    <property type="match status" value="1"/>
</dbReference>
<dbReference type="PANTHER" id="PTHR30055">
    <property type="entry name" value="HTH-TYPE TRANSCRIPTIONAL REGULATOR RUTR"/>
    <property type="match status" value="1"/>
</dbReference>
<keyword evidence="7" id="KW-1185">Reference proteome</keyword>
<gene>
    <name evidence="6" type="ORF">EKD16_16495</name>
</gene>
<dbReference type="InterPro" id="IPR001647">
    <property type="entry name" value="HTH_TetR"/>
</dbReference>
<dbReference type="SUPFAM" id="SSF48498">
    <property type="entry name" value="Tetracyclin repressor-like, C-terminal domain"/>
    <property type="match status" value="1"/>
</dbReference>
<evidence type="ECO:0000256" key="1">
    <source>
        <dbReference type="ARBA" id="ARBA00023015"/>
    </source>
</evidence>
<keyword evidence="2 4" id="KW-0238">DNA-binding</keyword>
<dbReference type="PANTHER" id="PTHR30055:SF239">
    <property type="entry name" value="TRANSCRIPTIONAL REGULATORY PROTEIN"/>
    <property type="match status" value="1"/>
</dbReference>
<dbReference type="Proteomes" id="UP000292235">
    <property type="component" value="Chromosome"/>
</dbReference>
<feature type="DNA-binding region" description="H-T-H motif" evidence="4">
    <location>
        <begin position="28"/>
        <end position="47"/>
    </location>
</feature>
<reference evidence="6 7" key="1">
    <citation type="submission" date="2019-02" db="EMBL/GenBank/DDBJ databases">
        <authorList>
            <person name="Khodamoradi S."/>
            <person name="Hahnke R.L."/>
            <person name="Kaempfer P."/>
            <person name="Schumann P."/>
            <person name="Rohde M."/>
            <person name="Steinert M."/>
            <person name="Luzhetskyy A."/>
            <person name="Wink J."/>
            <person name="Ruckert C."/>
        </authorList>
    </citation>
    <scope>NUCLEOTIDE SEQUENCE [LARGE SCALE GENOMIC DNA]</scope>
    <source>
        <strain evidence="6 7">M2</strain>
    </source>
</reference>
<feature type="domain" description="HTH tetR-type" evidence="5">
    <location>
        <begin position="5"/>
        <end position="65"/>
    </location>
</feature>
<dbReference type="KEGG" id="strr:EKD16_16495"/>
<evidence type="ECO:0000256" key="2">
    <source>
        <dbReference type="ARBA" id="ARBA00023125"/>
    </source>
</evidence>
<dbReference type="PROSITE" id="PS50977">
    <property type="entry name" value="HTH_TETR_2"/>
    <property type="match status" value="1"/>
</dbReference>
<dbReference type="GO" id="GO:0003700">
    <property type="term" value="F:DNA-binding transcription factor activity"/>
    <property type="evidence" value="ECO:0007669"/>
    <property type="project" value="TreeGrafter"/>
</dbReference>
<dbReference type="Pfam" id="PF00440">
    <property type="entry name" value="TetR_N"/>
    <property type="match status" value="1"/>
</dbReference>
<protein>
    <submittedName>
        <fullName evidence="6">Transcriptional regulator, TetR family</fullName>
    </submittedName>
</protein>
<dbReference type="OrthoDB" id="71867at2"/>
<dbReference type="RefSeq" id="WP_131099139.1">
    <property type="nucleotide sequence ID" value="NZ_CP036455.1"/>
</dbReference>
<dbReference type="Gene3D" id="1.10.357.10">
    <property type="entry name" value="Tetracycline Repressor, domain 2"/>
    <property type="match status" value="1"/>
</dbReference>
<accession>A0A4P6Q324</accession>
<dbReference type="SUPFAM" id="SSF46689">
    <property type="entry name" value="Homeodomain-like"/>
    <property type="match status" value="1"/>
</dbReference>
<dbReference type="InterPro" id="IPR009057">
    <property type="entry name" value="Homeodomain-like_sf"/>
</dbReference>
<evidence type="ECO:0000259" key="5">
    <source>
        <dbReference type="PROSITE" id="PS50977"/>
    </source>
</evidence>
<evidence type="ECO:0000313" key="6">
    <source>
        <dbReference type="EMBL" id="QBI55068.1"/>
    </source>
</evidence>
<evidence type="ECO:0000256" key="3">
    <source>
        <dbReference type="ARBA" id="ARBA00023163"/>
    </source>
</evidence>
<dbReference type="EMBL" id="CP036455">
    <property type="protein sequence ID" value="QBI55068.1"/>
    <property type="molecule type" value="Genomic_DNA"/>
</dbReference>